<dbReference type="SMART" id="SM00304">
    <property type="entry name" value="HAMP"/>
    <property type="match status" value="1"/>
</dbReference>
<name>A0A9D5SA67_XYLRU</name>
<accession>A0A9D5SA67</accession>
<comment type="catalytic activity">
    <reaction evidence="1">
        <text>ATP + protein L-histidine = ADP + protein N-phospho-L-histidine.</text>
        <dbReference type="EC" id="2.7.13.3"/>
    </reaction>
</comment>
<dbReference type="CDD" id="cd18773">
    <property type="entry name" value="PDC1_HK_sensor"/>
    <property type="match status" value="1"/>
</dbReference>
<evidence type="ECO:0000256" key="8">
    <source>
        <dbReference type="SAM" id="Coils"/>
    </source>
</evidence>
<feature type="coiled-coil region" evidence="8">
    <location>
        <begin position="342"/>
        <end position="373"/>
    </location>
</feature>
<evidence type="ECO:0000256" key="3">
    <source>
        <dbReference type="ARBA" id="ARBA00012438"/>
    </source>
</evidence>
<evidence type="ECO:0000256" key="5">
    <source>
        <dbReference type="ARBA" id="ARBA00022679"/>
    </source>
</evidence>
<protein>
    <recommendedName>
        <fullName evidence="3">histidine kinase</fullName>
        <ecNumber evidence="3">2.7.13.3</ecNumber>
    </recommendedName>
</protein>
<evidence type="ECO:0000256" key="2">
    <source>
        <dbReference type="ARBA" id="ARBA00004141"/>
    </source>
</evidence>
<dbReference type="InterPro" id="IPR003660">
    <property type="entry name" value="HAMP_dom"/>
</dbReference>
<evidence type="ECO:0000259" key="10">
    <source>
        <dbReference type="PROSITE" id="PS50885"/>
    </source>
</evidence>
<evidence type="ECO:0000313" key="12">
    <source>
        <dbReference type="Proteomes" id="UP000806522"/>
    </source>
</evidence>
<reference evidence="11" key="1">
    <citation type="submission" date="2019-04" db="EMBL/GenBank/DDBJ databases">
        <title>Evolution of Biomass-Degrading Anaerobic Consortia Revealed by Metagenomics.</title>
        <authorList>
            <person name="Peng X."/>
        </authorList>
    </citation>
    <scope>NUCLEOTIDE SEQUENCE</scope>
    <source>
        <strain evidence="11">SIG140</strain>
    </source>
</reference>
<evidence type="ECO:0000256" key="4">
    <source>
        <dbReference type="ARBA" id="ARBA00022553"/>
    </source>
</evidence>
<dbReference type="SUPFAM" id="SSF158472">
    <property type="entry name" value="HAMP domain-like"/>
    <property type="match status" value="1"/>
</dbReference>
<dbReference type="InterPro" id="IPR050398">
    <property type="entry name" value="HssS/ArlS-like"/>
</dbReference>
<dbReference type="PANTHER" id="PTHR45528:SF10">
    <property type="entry name" value="METHYL-ACCEPTING CHEMOTAXIS PROTEIN"/>
    <property type="match status" value="1"/>
</dbReference>
<comment type="caution">
    <text evidence="11">The sequence shown here is derived from an EMBL/GenBank/DDBJ whole genome shotgun (WGS) entry which is preliminary data.</text>
</comment>
<feature type="domain" description="HAMP" evidence="10">
    <location>
        <begin position="301"/>
        <end position="354"/>
    </location>
</feature>
<feature type="transmembrane region" description="Helical" evidence="9">
    <location>
        <begin position="21"/>
        <end position="41"/>
    </location>
</feature>
<evidence type="ECO:0000256" key="7">
    <source>
        <dbReference type="ARBA" id="ARBA00023136"/>
    </source>
</evidence>
<dbReference type="EMBL" id="SUYC01000014">
    <property type="protein sequence ID" value="MBE6271576.1"/>
    <property type="molecule type" value="Genomic_DNA"/>
</dbReference>
<feature type="transmembrane region" description="Helical" evidence="9">
    <location>
        <begin position="277"/>
        <end position="300"/>
    </location>
</feature>
<dbReference type="Gene3D" id="3.30.450.20">
    <property type="entry name" value="PAS domain"/>
    <property type="match status" value="1"/>
</dbReference>
<dbReference type="Pfam" id="PF00672">
    <property type="entry name" value="HAMP"/>
    <property type="match status" value="1"/>
</dbReference>
<gene>
    <name evidence="11" type="ORF">E7101_11600</name>
</gene>
<dbReference type="AlphaFoldDB" id="A0A9D5SA67"/>
<dbReference type="CDD" id="cd06225">
    <property type="entry name" value="HAMP"/>
    <property type="match status" value="1"/>
</dbReference>
<evidence type="ECO:0000256" key="9">
    <source>
        <dbReference type="SAM" id="Phobius"/>
    </source>
</evidence>
<keyword evidence="9" id="KW-1133">Transmembrane helix</keyword>
<keyword evidence="4" id="KW-0597">Phosphoprotein</keyword>
<dbReference type="Gene3D" id="6.10.340.10">
    <property type="match status" value="1"/>
</dbReference>
<evidence type="ECO:0000313" key="11">
    <source>
        <dbReference type="EMBL" id="MBE6271576.1"/>
    </source>
</evidence>
<proteinExistence type="predicted"/>
<sequence>MVSMTKLTRLIQGRLSVKISLMAVSAMAVLLIASLFVMLFYSRKKVREETLARATLTLDATVQNIDNILLSVEQTSGNVYYSLAPHTDNPDAMEYYRRKLIESNPYVTDCTITLGDSSVTDSKWFVKPAQEGKDPLICFSLPVHNVAGQPVGSICVDVSVGLLSRIVAQAKPSENSFCVLLDSVGNFIVHPYAEQLMQQSAIEISKANADSDVTEAVQAMISGQTDYRSFHLWGTDYYVFFKPFSRSSVRGRAIGHLGWSAGIIYPERDIFGDYNNLTYYVLVITIVGLLLMFLLSHAVIKSRLKPLIMLTAQTQHIAAGNFNEPIPDSRHIDEVGRLQDNFQLMQRSLATQIEELENLKNTLYSRCDGLRRAYDQAKKADRMKISFLHNMTNQMMEPADAIEQDVQQLCSLADHDTAQLVSDIQKKGKAITVLLKNLISMSDDEMRKEADHD</sequence>
<keyword evidence="9" id="KW-0812">Transmembrane</keyword>
<evidence type="ECO:0000256" key="6">
    <source>
        <dbReference type="ARBA" id="ARBA00022777"/>
    </source>
</evidence>
<keyword evidence="5" id="KW-0808">Transferase</keyword>
<dbReference type="CDD" id="cd12912">
    <property type="entry name" value="PDC2_MCP_like"/>
    <property type="match status" value="1"/>
</dbReference>
<comment type="subcellular location">
    <subcellularLocation>
        <location evidence="2">Membrane</location>
        <topology evidence="2">Multi-pass membrane protein</topology>
    </subcellularLocation>
</comment>
<dbReference type="PROSITE" id="PS50885">
    <property type="entry name" value="HAMP"/>
    <property type="match status" value="1"/>
</dbReference>
<evidence type="ECO:0000256" key="1">
    <source>
        <dbReference type="ARBA" id="ARBA00000085"/>
    </source>
</evidence>
<dbReference type="PANTHER" id="PTHR45528">
    <property type="entry name" value="SENSOR HISTIDINE KINASE CPXA"/>
    <property type="match status" value="1"/>
</dbReference>
<dbReference type="EC" id="2.7.13.3" evidence="3"/>
<dbReference type="GO" id="GO:0005886">
    <property type="term" value="C:plasma membrane"/>
    <property type="evidence" value="ECO:0007669"/>
    <property type="project" value="TreeGrafter"/>
</dbReference>
<keyword evidence="8" id="KW-0175">Coiled coil</keyword>
<keyword evidence="7 9" id="KW-0472">Membrane</keyword>
<dbReference type="GO" id="GO:0000155">
    <property type="term" value="F:phosphorelay sensor kinase activity"/>
    <property type="evidence" value="ECO:0007669"/>
    <property type="project" value="TreeGrafter"/>
</dbReference>
<dbReference type="Proteomes" id="UP000806522">
    <property type="component" value="Unassembled WGS sequence"/>
</dbReference>
<keyword evidence="6" id="KW-0418">Kinase</keyword>
<organism evidence="11 12">
    <name type="scientific">Xylanibacter ruminicola</name>
    <name type="common">Prevotella ruminicola</name>
    <dbReference type="NCBI Taxonomy" id="839"/>
    <lineage>
        <taxon>Bacteria</taxon>
        <taxon>Pseudomonadati</taxon>
        <taxon>Bacteroidota</taxon>
        <taxon>Bacteroidia</taxon>
        <taxon>Bacteroidales</taxon>
        <taxon>Prevotellaceae</taxon>
        <taxon>Xylanibacter</taxon>
    </lineage>
</organism>